<evidence type="ECO:0008006" key="2">
    <source>
        <dbReference type="Google" id="ProtNLM"/>
    </source>
</evidence>
<sequence>MNKFFMPLEDYKVFASREETRMITVEMPEIGPAIISCEGKPDIRVTIRKVAPLYLNGNTFHISRIEYRTFSVKGEK</sequence>
<accession>A0AB39C491</accession>
<dbReference type="EMBL" id="PP926510">
    <property type="protein sequence ID" value="XDJ01067.1"/>
    <property type="molecule type" value="Genomic_DNA"/>
</dbReference>
<name>A0AB39C491_9CAUD</name>
<evidence type="ECO:0000313" key="1">
    <source>
        <dbReference type="EMBL" id="XDJ01067.1"/>
    </source>
</evidence>
<reference evidence="1" key="1">
    <citation type="submission" date="2024-06" db="EMBL/GenBank/DDBJ databases">
        <title>This phage originates from the Bacteriophage catalogue of the Bacteriophage Competence Centre, Department of Microbiology und Biotechnology, Max Rubner-Institut, Kiel, Germany.</title>
        <authorList>
            <person name="Sprotte S."/>
            <person name="Brinks E."/>
            <person name="Hille F."/>
        </authorList>
    </citation>
    <scope>NUCLEOTIDE SEQUENCE</scope>
</reference>
<protein>
    <recommendedName>
        <fullName evidence="2">Phage protein</fullName>
    </recommendedName>
</protein>
<organism evidence="1">
    <name type="scientific">Klebsiella phage PMBT64</name>
    <dbReference type="NCBI Taxonomy" id="3229740"/>
    <lineage>
        <taxon>Viruses</taxon>
        <taxon>Duplodnaviria</taxon>
        <taxon>Heunggongvirae</taxon>
        <taxon>Uroviricota</taxon>
        <taxon>Caudoviricetes</taxon>
    </lineage>
</organism>
<proteinExistence type="predicted"/>